<dbReference type="Proteomes" id="UP001153269">
    <property type="component" value="Unassembled WGS sequence"/>
</dbReference>
<protein>
    <submittedName>
        <fullName evidence="2">Uncharacterized protein</fullName>
    </submittedName>
</protein>
<feature type="region of interest" description="Disordered" evidence="1">
    <location>
        <begin position="1"/>
        <end position="21"/>
    </location>
</feature>
<proteinExistence type="predicted"/>
<organism evidence="2 3">
    <name type="scientific">Pleuronectes platessa</name>
    <name type="common">European plaice</name>
    <dbReference type="NCBI Taxonomy" id="8262"/>
    <lineage>
        <taxon>Eukaryota</taxon>
        <taxon>Metazoa</taxon>
        <taxon>Chordata</taxon>
        <taxon>Craniata</taxon>
        <taxon>Vertebrata</taxon>
        <taxon>Euteleostomi</taxon>
        <taxon>Actinopterygii</taxon>
        <taxon>Neopterygii</taxon>
        <taxon>Teleostei</taxon>
        <taxon>Neoteleostei</taxon>
        <taxon>Acanthomorphata</taxon>
        <taxon>Carangaria</taxon>
        <taxon>Pleuronectiformes</taxon>
        <taxon>Pleuronectoidei</taxon>
        <taxon>Pleuronectidae</taxon>
        <taxon>Pleuronectes</taxon>
    </lineage>
</organism>
<feature type="region of interest" description="Disordered" evidence="1">
    <location>
        <begin position="78"/>
        <end position="109"/>
    </location>
</feature>
<evidence type="ECO:0000313" key="3">
    <source>
        <dbReference type="Proteomes" id="UP001153269"/>
    </source>
</evidence>
<feature type="compositionally biased region" description="Basic and acidic residues" evidence="1">
    <location>
        <begin position="187"/>
        <end position="199"/>
    </location>
</feature>
<reference evidence="2" key="1">
    <citation type="submission" date="2020-03" db="EMBL/GenBank/DDBJ databases">
        <authorList>
            <person name="Weist P."/>
        </authorList>
    </citation>
    <scope>NUCLEOTIDE SEQUENCE</scope>
</reference>
<accession>A0A9N7TX15</accession>
<name>A0A9N7TX15_PLEPL</name>
<evidence type="ECO:0000256" key="1">
    <source>
        <dbReference type="SAM" id="MobiDB-lite"/>
    </source>
</evidence>
<dbReference type="EMBL" id="CADEAL010000450">
    <property type="protein sequence ID" value="CAB1420397.1"/>
    <property type="molecule type" value="Genomic_DNA"/>
</dbReference>
<keyword evidence="3" id="KW-1185">Reference proteome</keyword>
<feature type="compositionally biased region" description="Basic residues" evidence="1">
    <location>
        <begin position="169"/>
        <end position="178"/>
    </location>
</feature>
<feature type="compositionally biased region" description="Polar residues" evidence="1">
    <location>
        <begin position="139"/>
        <end position="168"/>
    </location>
</feature>
<comment type="caution">
    <text evidence="2">The sequence shown here is derived from an EMBL/GenBank/DDBJ whole genome shotgun (WGS) entry which is preliminary data.</text>
</comment>
<sequence length="241" mass="26028">MKNVKGAFHRDAPETRAPSRCGDNHMCVNGTSQELLAHQCPRSRFSSTQHVNNTRGPPHNAGLPLTMRRYSHHVGSVVTSGVRPGAAPCLQQESDESPQPGQTTASGLTHRSLTHGHREHVDGHCSGQVRAKVRIQPDSPVNSSVLSHTRPSSVHVNRTRSTTLLKNTRSAKHNKRMSRGVEPVALWHEEDASSEDARPGLESPLGGRDLSVVARGPRTRSMSPGPEDTAAALDTTAQRVA</sequence>
<dbReference type="AlphaFoldDB" id="A0A9N7TX15"/>
<gene>
    <name evidence="2" type="ORF">PLEPLA_LOCUS8272</name>
</gene>
<feature type="region of interest" description="Disordered" evidence="1">
    <location>
        <begin position="136"/>
        <end position="241"/>
    </location>
</feature>
<feature type="compositionally biased region" description="Polar residues" evidence="1">
    <location>
        <begin position="97"/>
        <end position="109"/>
    </location>
</feature>
<evidence type="ECO:0000313" key="2">
    <source>
        <dbReference type="EMBL" id="CAB1420397.1"/>
    </source>
</evidence>